<comment type="subcellular location">
    <subcellularLocation>
        <location evidence="1">Nucleus</location>
    </subcellularLocation>
</comment>
<dbReference type="STRING" id="181874.A0A409X1R9"/>
<evidence type="ECO:0000256" key="3">
    <source>
        <dbReference type="ARBA" id="ARBA00039775"/>
    </source>
</evidence>
<accession>A0A409X1R9</accession>
<name>A0A409X1R9_9AGAR</name>
<comment type="caution">
    <text evidence="7">The sequence shown here is derived from an EMBL/GenBank/DDBJ whole genome shotgun (WGS) entry which is preliminary data.</text>
</comment>
<evidence type="ECO:0000313" key="7">
    <source>
        <dbReference type="EMBL" id="PPQ84724.1"/>
    </source>
</evidence>
<dbReference type="AlphaFoldDB" id="A0A409X1R9"/>
<dbReference type="InParanoid" id="A0A409X1R9"/>
<dbReference type="Gene3D" id="1.10.20.10">
    <property type="entry name" value="Histone, subunit A"/>
    <property type="match status" value="1"/>
</dbReference>
<dbReference type="CDD" id="cd22928">
    <property type="entry name" value="HFD_POLE3_DPB4"/>
    <property type="match status" value="1"/>
</dbReference>
<dbReference type="GO" id="GO:0008623">
    <property type="term" value="C:CHRAC"/>
    <property type="evidence" value="ECO:0007669"/>
    <property type="project" value="TreeGrafter"/>
</dbReference>
<evidence type="ECO:0000256" key="1">
    <source>
        <dbReference type="ARBA" id="ARBA00004123"/>
    </source>
</evidence>
<dbReference type="PANTHER" id="PTHR46172:SF1">
    <property type="entry name" value="DNA POLYMERASE EPSILON SUBUNIT 3"/>
    <property type="match status" value="1"/>
</dbReference>
<evidence type="ECO:0000259" key="6">
    <source>
        <dbReference type="Pfam" id="PF00808"/>
    </source>
</evidence>
<proteinExistence type="predicted"/>
<feature type="domain" description="Transcription factor CBF/NF-Y/archaeal histone" evidence="6">
    <location>
        <begin position="28"/>
        <end position="92"/>
    </location>
</feature>
<gene>
    <name evidence="7" type="ORF">CVT24_002725</name>
</gene>
<reference evidence="7 8" key="1">
    <citation type="journal article" date="2018" name="Evol. Lett.">
        <title>Horizontal gene cluster transfer increased hallucinogenic mushroom diversity.</title>
        <authorList>
            <person name="Reynolds H.T."/>
            <person name="Vijayakumar V."/>
            <person name="Gluck-Thaler E."/>
            <person name="Korotkin H.B."/>
            <person name="Matheny P.B."/>
            <person name="Slot J.C."/>
        </authorList>
    </citation>
    <scope>NUCLEOTIDE SEQUENCE [LARGE SCALE GENOMIC DNA]</scope>
    <source>
        <strain evidence="7 8">2629</strain>
    </source>
</reference>
<evidence type="ECO:0000256" key="4">
    <source>
        <dbReference type="ARBA" id="ARBA00042096"/>
    </source>
</evidence>
<dbReference type="InterPro" id="IPR003958">
    <property type="entry name" value="CBFA_NFYB_domain"/>
</dbReference>
<feature type="region of interest" description="Disordered" evidence="5">
    <location>
        <begin position="111"/>
        <end position="202"/>
    </location>
</feature>
<evidence type="ECO:0000256" key="5">
    <source>
        <dbReference type="SAM" id="MobiDB-lite"/>
    </source>
</evidence>
<dbReference type="GO" id="GO:0031490">
    <property type="term" value="F:chromatin DNA binding"/>
    <property type="evidence" value="ECO:0007669"/>
    <property type="project" value="TreeGrafter"/>
</dbReference>
<evidence type="ECO:0000256" key="2">
    <source>
        <dbReference type="ARBA" id="ARBA00023242"/>
    </source>
</evidence>
<dbReference type="PANTHER" id="PTHR46172">
    <property type="entry name" value="DNA POLYMERASE EPSILON SUBUNIT 3"/>
    <property type="match status" value="1"/>
</dbReference>
<dbReference type="InterPro" id="IPR051377">
    <property type="entry name" value="DNA_Pol-Epsilon_Subunit"/>
</dbReference>
<organism evidence="7 8">
    <name type="scientific">Panaeolus cyanescens</name>
    <dbReference type="NCBI Taxonomy" id="181874"/>
    <lineage>
        <taxon>Eukaryota</taxon>
        <taxon>Fungi</taxon>
        <taxon>Dikarya</taxon>
        <taxon>Basidiomycota</taxon>
        <taxon>Agaricomycotina</taxon>
        <taxon>Agaricomycetes</taxon>
        <taxon>Agaricomycetidae</taxon>
        <taxon>Agaricales</taxon>
        <taxon>Agaricineae</taxon>
        <taxon>Galeropsidaceae</taxon>
        <taxon>Panaeolus</taxon>
    </lineage>
</organism>
<dbReference type="GO" id="GO:0006974">
    <property type="term" value="P:DNA damage response"/>
    <property type="evidence" value="ECO:0007669"/>
    <property type="project" value="TreeGrafter"/>
</dbReference>
<keyword evidence="8" id="KW-1185">Reference proteome</keyword>
<protein>
    <recommendedName>
        <fullName evidence="3">DNA polymerase epsilon subunit D</fullName>
    </recommendedName>
    <alternativeName>
        <fullName evidence="4">DNA polymerase II subunit D</fullName>
    </alternativeName>
</protein>
<dbReference type="OrthoDB" id="1707486at2759"/>
<dbReference type="SUPFAM" id="SSF47113">
    <property type="entry name" value="Histone-fold"/>
    <property type="match status" value="1"/>
</dbReference>
<dbReference type="Pfam" id="PF00808">
    <property type="entry name" value="CBFD_NFYB_HMF"/>
    <property type="match status" value="1"/>
</dbReference>
<evidence type="ECO:0000313" key="8">
    <source>
        <dbReference type="Proteomes" id="UP000284842"/>
    </source>
</evidence>
<sequence>MPRAKTDPNSMDAISQQTSITDGIDNFELPKSVVMKIAKSALPDNVKLQKETVHALVKGSTVFINYIAAAAHQVAHTKQHKSISASDVIRALEILEFPLMAERIQPEAVLFRQKTKSDTKPKKGGSSGSANSASKKAKSKGKEKAGASTGTGTGTIHLPAMSGLSAASTSASAGGGGGAGPYTSSPLELGGASGSISTPGAG</sequence>
<keyword evidence="2" id="KW-0539">Nucleus</keyword>
<feature type="compositionally biased region" description="Low complexity" evidence="5">
    <location>
        <begin position="162"/>
        <end position="172"/>
    </location>
</feature>
<dbReference type="GO" id="GO:0008622">
    <property type="term" value="C:epsilon DNA polymerase complex"/>
    <property type="evidence" value="ECO:0007669"/>
    <property type="project" value="TreeGrafter"/>
</dbReference>
<feature type="non-terminal residue" evidence="7">
    <location>
        <position position="202"/>
    </location>
</feature>
<dbReference type="EMBL" id="NHTK01004832">
    <property type="protein sequence ID" value="PPQ84724.1"/>
    <property type="molecule type" value="Genomic_DNA"/>
</dbReference>
<dbReference type="GO" id="GO:0046982">
    <property type="term" value="F:protein heterodimerization activity"/>
    <property type="evidence" value="ECO:0007669"/>
    <property type="project" value="InterPro"/>
</dbReference>
<dbReference type="GO" id="GO:0031507">
    <property type="term" value="P:heterochromatin formation"/>
    <property type="evidence" value="ECO:0007669"/>
    <property type="project" value="TreeGrafter"/>
</dbReference>
<dbReference type="InterPro" id="IPR009072">
    <property type="entry name" value="Histone-fold"/>
</dbReference>
<dbReference type="Proteomes" id="UP000284842">
    <property type="component" value="Unassembled WGS sequence"/>
</dbReference>
<dbReference type="GO" id="GO:0006272">
    <property type="term" value="P:leading strand elongation"/>
    <property type="evidence" value="ECO:0007669"/>
    <property type="project" value="TreeGrafter"/>
</dbReference>